<dbReference type="Gene3D" id="3.60.40.10">
    <property type="entry name" value="PPM-type phosphatase domain"/>
    <property type="match status" value="1"/>
</dbReference>
<comment type="caution">
    <text evidence="3">The sequence shown here is derived from an EMBL/GenBank/DDBJ whole genome shotgun (WGS) entry which is preliminary data.</text>
</comment>
<dbReference type="PROSITE" id="PS51746">
    <property type="entry name" value="PPM_2"/>
    <property type="match status" value="1"/>
</dbReference>
<accession>A0ABN9WQG4</accession>
<protein>
    <recommendedName>
        <fullName evidence="2">PPM-type phosphatase domain-containing protein</fullName>
    </recommendedName>
</protein>
<evidence type="ECO:0000259" key="2">
    <source>
        <dbReference type="PROSITE" id="PS51746"/>
    </source>
</evidence>
<dbReference type="InterPro" id="IPR001932">
    <property type="entry name" value="PPM-type_phosphatase-like_dom"/>
</dbReference>
<keyword evidence="4" id="KW-1185">Reference proteome</keyword>
<dbReference type="PANTHER" id="PTHR47992">
    <property type="entry name" value="PROTEIN PHOSPHATASE"/>
    <property type="match status" value="1"/>
</dbReference>
<gene>
    <name evidence="3" type="ORF">PCOR1329_LOCUS69125</name>
</gene>
<evidence type="ECO:0000313" key="4">
    <source>
        <dbReference type="Proteomes" id="UP001189429"/>
    </source>
</evidence>
<sequence length="497" mass="53983">MVRAFAADPPGKGGLLRHGLVPASEPGSTAAATVCAATGHVRSDNSAQRRHTGVEPFSAKPPVQRRRRSDGSSLADRVVVPPEALAELHRLHDELMATPTASEDIVGISHEMLLSCWGRGGSWHVCARLPEPGMFDLLVYGTDVIERPFNRRGFRLYPSSSIDAEFWLDRLGVAVVNMKGFKGPSDIKLGQDNFSVTMLESGWHCFCCADGHGTGGDWPAQRAVSSMPYFLQTKGCSMLLGVFDVESALLRAFEMVEDDLVESSRDSSVSLQSCGSTFTCVMHRPGSPSVWLAHVGDSRATLVSRCGRGAGLETTDHSLQVPAEEERVERCGGDIVRFDVEMPGEVEARVYARGKTYPGIAMTRSLGDLCVKEYGVIAEPEIVKWPLTSEDEATLLLLASDGIWNVFSSDEAADFVRDGLKEGKSRWIVAVELAKLAKERWMEGCGDYCDDVTVMLLPLSGAQFEELPPAKPLGTVGLRWLPFSHVACCSARPAPTR</sequence>
<dbReference type="InterPro" id="IPR036457">
    <property type="entry name" value="PPM-type-like_dom_sf"/>
</dbReference>
<name>A0ABN9WQG4_9DINO</name>
<dbReference type="EMBL" id="CAUYUJ010019059">
    <property type="protein sequence ID" value="CAK0888313.1"/>
    <property type="molecule type" value="Genomic_DNA"/>
</dbReference>
<evidence type="ECO:0000313" key="3">
    <source>
        <dbReference type="EMBL" id="CAK0888313.1"/>
    </source>
</evidence>
<dbReference type="Pfam" id="PF00481">
    <property type="entry name" value="PP2C"/>
    <property type="match status" value="1"/>
</dbReference>
<reference evidence="3" key="1">
    <citation type="submission" date="2023-10" db="EMBL/GenBank/DDBJ databases">
        <authorList>
            <person name="Chen Y."/>
            <person name="Shah S."/>
            <person name="Dougan E. K."/>
            <person name="Thang M."/>
            <person name="Chan C."/>
        </authorList>
    </citation>
    <scope>NUCLEOTIDE SEQUENCE [LARGE SCALE GENOMIC DNA]</scope>
</reference>
<dbReference type="CDD" id="cd00143">
    <property type="entry name" value="PP2Cc"/>
    <property type="match status" value="1"/>
</dbReference>
<organism evidence="3 4">
    <name type="scientific">Prorocentrum cordatum</name>
    <dbReference type="NCBI Taxonomy" id="2364126"/>
    <lineage>
        <taxon>Eukaryota</taxon>
        <taxon>Sar</taxon>
        <taxon>Alveolata</taxon>
        <taxon>Dinophyceae</taxon>
        <taxon>Prorocentrales</taxon>
        <taxon>Prorocentraceae</taxon>
        <taxon>Prorocentrum</taxon>
    </lineage>
</organism>
<dbReference type="SMART" id="SM00332">
    <property type="entry name" value="PP2Cc"/>
    <property type="match status" value="1"/>
</dbReference>
<feature type="domain" description="PPM-type phosphatase" evidence="2">
    <location>
        <begin position="170"/>
        <end position="459"/>
    </location>
</feature>
<evidence type="ECO:0000256" key="1">
    <source>
        <dbReference type="SAM" id="MobiDB-lite"/>
    </source>
</evidence>
<proteinExistence type="predicted"/>
<dbReference type="Proteomes" id="UP001189429">
    <property type="component" value="Unassembled WGS sequence"/>
</dbReference>
<dbReference type="SUPFAM" id="SSF81606">
    <property type="entry name" value="PP2C-like"/>
    <property type="match status" value="1"/>
</dbReference>
<dbReference type="InterPro" id="IPR015655">
    <property type="entry name" value="PP2C"/>
</dbReference>
<feature type="region of interest" description="Disordered" evidence="1">
    <location>
        <begin position="40"/>
        <end position="74"/>
    </location>
</feature>